<feature type="site" description="Transition state stabilizer" evidence="6">
    <location>
        <position position="181"/>
    </location>
</feature>
<comment type="subcellular location">
    <subcellularLocation>
        <location evidence="6">Cytoplasm</location>
    </subcellularLocation>
</comment>
<dbReference type="InterPro" id="IPR004372">
    <property type="entry name" value="Ac/propionate_kinase"/>
</dbReference>
<comment type="similarity">
    <text evidence="1 6 7">Belongs to the acetokinase family.</text>
</comment>
<evidence type="ECO:0000256" key="6">
    <source>
        <dbReference type="HAMAP-Rule" id="MF_00020"/>
    </source>
</evidence>
<keyword evidence="6" id="KW-0460">Magnesium</keyword>
<evidence type="ECO:0000256" key="2">
    <source>
        <dbReference type="ARBA" id="ARBA00022679"/>
    </source>
</evidence>
<evidence type="ECO:0000256" key="1">
    <source>
        <dbReference type="ARBA" id="ARBA00008748"/>
    </source>
</evidence>
<evidence type="ECO:0000313" key="9">
    <source>
        <dbReference type="Proteomes" id="UP000824076"/>
    </source>
</evidence>
<dbReference type="NCBIfam" id="TIGR00016">
    <property type="entry name" value="ackA"/>
    <property type="match status" value="1"/>
</dbReference>
<dbReference type="PRINTS" id="PR00471">
    <property type="entry name" value="ACETATEKNASE"/>
</dbReference>
<feature type="binding site" evidence="6">
    <location>
        <begin position="284"/>
        <end position="286"/>
    </location>
    <ligand>
        <name>ATP</name>
        <dbReference type="ChEBI" id="CHEBI:30616"/>
    </ligand>
</feature>
<comment type="function">
    <text evidence="6">Catalyzes the formation of acetyl phosphate from acetate and ATP. Can also catalyze the reverse reaction.</text>
</comment>
<evidence type="ECO:0000256" key="7">
    <source>
        <dbReference type="RuleBase" id="RU003835"/>
    </source>
</evidence>
<sequence>MKILVLNCGSSSVKYKLIELSDNEQNILAEGGTEKIGLPDSFLKFKYNGEKVTIPASMPNHNAAIRIILDTLTSAKYGCIKDYNEIEAVGHRVVHGGEKFNKSVLIDAEVIAKVKECYPLAPLHNPVNIAGIEAVKEIMPNVPQVGVFDTAFHQTMPAYAYMYGLPYEMYEKYDVRRYGFHGTSHRYVSRRACDFLGADYEKQRIITCHIGNGGSITAIKNGQSVDTSMGLTPVEGLIMGTRCGDVDPGALLYIQQKEDLDNAGMQALINKKSGVAGISGVSSDMRDIEKAIEDGNSRAVLALKMYEYRILKYIGAYTAALGGVDIIVFTGGVGENQIATRERICKQLSYLGVEFDAEKNKIRGEEIEISSNNSKVKVVVIPTDEEYMIACDTKAIVEAMK</sequence>
<feature type="site" description="Transition state stabilizer" evidence="6">
    <location>
        <position position="242"/>
    </location>
</feature>
<dbReference type="CDD" id="cd24010">
    <property type="entry name" value="ASKHA_NBD_AcK_PK"/>
    <property type="match status" value="1"/>
</dbReference>
<evidence type="ECO:0000256" key="3">
    <source>
        <dbReference type="ARBA" id="ARBA00022741"/>
    </source>
</evidence>
<keyword evidence="6" id="KW-0479">Metal-binding</keyword>
<dbReference type="GO" id="GO:0008776">
    <property type="term" value="F:acetate kinase activity"/>
    <property type="evidence" value="ECO:0007669"/>
    <property type="project" value="UniProtKB-UniRule"/>
</dbReference>
<dbReference type="GO" id="GO:0000287">
    <property type="term" value="F:magnesium ion binding"/>
    <property type="evidence" value="ECO:0007669"/>
    <property type="project" value="UniProtKB-UniRule"/>
</dbReference>
<reference evidence="8" key="2">
    <citation type="journal article" date="2021" name="PeerJ">
        <title>Extensive microbial diversity within the chicken gut microbiome revealed by metagenomics and culture.</title>
        <authorList>
            <person name="Gilroy R."/>
            <person name="Ravi A."/>
            <person name="Getino M."/>
            <person name="Pursley I."/>
            <person name="Horton D.L."/>
            <person name="Alikhan N.F."/>
            <person name="Baker D."/>
            <person name="Gharbi K."/>
            <person name="Hall N."/>
            <person name="Watson M."/>
            <person name="Adriaenssens E.M."/>
            <person name="Foster-Nyarko E."/>
            <person name="Jarju S."/>
            <person name="Secka A."/>
            <person name="Antonio M."/>
            <person name="Oren A."/>
            <person name="Chaudhuri R.R."/>
            <person name="La Ragione R."/>
            <person name="Hildebrand F."/>
            <person name="Pallen M.J."/>
        </authorList>
    </citation>
    <scope>NUCLEOTIDE SEQUENCE</scope>
    <source>
        <strain evidence="8">17073</strain>
    </source>
</reference>
<feature type="binding site" evidence="6">
    <location>
        <position position="92"/>
    </location>
    <ligand>
        <name>substrate</name>
    </ligand>
</feature>
<evidence type="ECO:0000313" key="8">
    <source>
        <dbReference type="EMBL" id="HIU39218.1"/>
    </source>
</evidence>
<feature type="binding site" evidence="6">
    <location>
        <position position="7"/>
    </location>
    <ligand>
        <name>Mg(2+)</name>
        <dbReference type="ChEBI" id="CHEBI:18420"/>
    </ligand>
</feature>
<dbReference type="PANTHER" id="PTHR21060">
    <property type="entry name" value="ACETATE KINASE"/>
    <property type="match status" value="1"/>
</dbReference>
<dbReference type="GO" id="GO:0005737">
    <property type="term" value="C:cytoplasm"/>
    <property type="evidence" value="ECO:0007669"/>
    <property type="project" value="UniProtKB-SubCell"/>
</dbReference>
<dbReference type="Pfam" id="PF00871">
    <property type="entry name" value="Acetate_kinase"/>
    <property type="match status" value="1"/>
</dbReference>
<dbReference type="EC" id="2.7.2.1" evidence="6"/>
<dbReference type="InterPro" id="IPR023865">
    <property type="entry name" value="Aliphatic_acid_kinase_CS"/>
</dbReference>
<dbReference type="GO" id="GO:0006085">
    <property type="term" value="P:acetyl-CoA biosynthetic process"/>
    <property type="evidence" value="ECO:0007669"/>
    <property type="project" value="UniProtKB-UniRule"/>
</dbReference>
<reference evidence="8" key="1">
    <citation type="submission" date="2020-10" db="EMBL/GenBank/DDBJ databases">
        <authorList>
            <person name="Gilroy R."/>
        </authorList>
    </citation>
    <scope>NUCLEOTIDE SEQUENCE</scope>
    <source>
        <strain evidence="8">17073</strain>
    </source>
</reference>
<name>A0A9D1IKX2_9BACT</name>
<evidence type="ECO:0000256" key="4">
    <source>
        <dbReference type="ARBA" id="ARBA00022777"/>
    </source>
</evidence>
<dbReference type="Gene3D" id="3.30.420.40">
    <property type="match status" value="2"/>
</dbReference>
<dbReference type="SUPFAM" id="SSF53067">
    <property type="entry name" value="Actin-like ATPase domain"/>
    <property type="match status" value="2"/>
</dbReference>
<comment type="subunit">
    <text evidence="6">Homodimer.</text>
</comment>
<feature type="binding site" evidence="6">
    <location>
        <begin position="209"/>
        <end position="213"/>
    </location>
    <ligand>
        <name>ATP</name>
        <dbReference type="ChEBI" id="CHEBI:30616"/>
    </ligand>
</feature>
<dbReference type="PIRSF" id="PIRSF000722">
    <property type="entry name" value="Acetate_prop_kin"/>
    <property type="match status" value="1"/>
</dbReference>
<dbReference type="HAMAP" id="MF_00020">
    <property type="entry name" value="Acetate_kinase"/>
    <property type="match status" value="1"/>
</dbReference>
<dbReference type="GO" id="GO:0006083">
    <property type="term" value="P:acetate metabolic process"/>
    <property type="evidence" value="ECO:0007669"/>
    <property type="project" value="TreeGrafter"/>
</dbReference>
<feature type="binding site" evidence="6">
    <location>
        <position position="385"/>
    </location>
    <ligand>
        <name>Mg(2+)</name>
        <dbReference type="ChEBI" id="CHEBI:18420"/>
    </ligand>
</feature>
<comment type="pathway">
    <text evidence="6">Metabolic intermediate biosynthesis; acetyl-CoA biosynthesis; acetyl-CoA from acetate: step 1/2.</text>
</comment>
<comment type="cofactor">
    <cofactor evidence="6">
        <name>Mg(2+)</name>
        <dbReference type="ChEBI" id="CHEBI:18420"/>
    </cofactor>
    <cofactor evidence="6">
        <name>Mn(2+)</name>
        <dbReference type="ChEBI" id="CHEBI:29035"/>
    </cofactor>
    <text evidence="6">Mg(2+). Can also accept Mn(2+).</text>
</comment>
<keyword evidence="5 6" id="KW-0067">ATP-binding</keyword>
<protein>
    <recommendedName>
        <fullName evidence="6">Acetate kinase</fullName>
        <ecNumber evidence="6">2.7.2.1</ecNumber>
    </recommendedName>
    <alternativeName>
        <fullName evidence="6">Acetokinase</fullName>
    </alternativeName>
</protein>
<dbReference type="EMBL" id="DVMS01000172">
    <property type="protein sequence ID" value="HIU39218.1"/>
    <property type="molecule type" value="Genomic_DNA"/>
</dbReference>
<dbReference type="Proteomes" id="UP000824076">
    <property type="component" value="Unassembled WGS sequence"/>
</dbReference>
<gene>
    <name evidence="6" type="primary">ackA</name>
    <name evidence="8" type="ORF">IAD18_06095</name>
</gene>
<organism evidence="8 9">
    <name type="scientific">Candidatus Limisoma intestinavium</name>
    <dbReference type="NCBI Taxonomy" id="2840856"/>
    <lineage>
        <taxon>Bacteria</taxon>
        <taxon>Pseudomonadati</taxon>
        <taxon>Bacteroidota</taxon>
        <taxon>Bacteroidia</taxon>
        <taxon>Bacteroidales</taxon>
        <taxon>Candidatus Limisoma</taxon>
    </lineage>
</organism>
<feature type="binding site" evidence="6">
    <location>
        <begin position="332"/>
        <end position="336"/>
    </location>
    <ligand>
        <name>ATP</name>
        <dbReference type="ChEBI" id="CHEBI:30616"/>
    </ligand>
</feature>
<dbReference type="InterPro" id="IPR043129">
    <property type="entry name" value="ATPase_NBD"/>
</dbReference>
<dbReference type="PROSITE" id="PS01076">
    <property type="entry name" value="ACETATE_KINASE_2"/>
    <property type="match status" value="1"/>
</dbReference>
<feature type="binding site" evidence="6">
    <location>
        <position position="14"/>
    </location>
    <ligand>
        <name>ATP</name>
        <dbReference type="ChEBI" id="CHEBI:30616"/>
    </ligand>
</feature>
<feature type="active site" description="Proton donor/acceptor" evidence="6">
    <location>
        <position position="149"/>
    </location>
</feature>
<accession>A0A9D1IKX2</accession>
<dbReference type="GO" id="GO:0005524">
    <property type="term" value="F:ATP binding"/>
    <property type="evidence" value="ECO:0007669"/>
    <property type="project" value="UniProtKB-KW"/>
</dbReference>
<proteinExistence type="inferred from homology"/>
<comment type="catalytic activity">
    <reaction evidence="6">
        <text>acetate + ATP = acetyl phosphate + ADP</text>
        <dbReference type="Rhea" id="RHEA:11352"/>
        <dbReference type="ChEBI" id="CHEBI:22191"/>
        <dbReference type="ChEBI" id="CHEBI:30089"/>
        <dbReference type="ChEBI" id="CHEBI:30616"/>
        <dbReference type="ChEBI" id="CHEBI:456216"/>
        <dbReference type="EC" id="2.7.2.1"/>
    </reaction>
</comment>
<keyword evidence="4 6" id="KW-0418">Kinase</keyword>
<keyword evidence="6" id="KW-0963">Cytoplasm</keyword>
<dbReference type="PROSITE" id="PS01075">
    <property type="entry name" value="ACETATE_KINASE_1"/>
    <property type="match status" value="1"/>
</dbReference>
<dbReference type="AlphaFoldDB" id="A0A9D1IKX2"/>
<keyword evidence="3 6" id="KW-0547">Nucleotide-binding</keyword>
<comment type="caution">
    <text evidence="8">The sequence shown here is derived from an EMBL/GenBank/DDBJ whole genome shotgun (WGS) entry which is preliminary data.</text>
</comment>
<dbReference type="InterPro" id="IPR000890">
    <property type="entry name" value="Aliphatic_acid_kin_short-chain"/>
</dbReference>
<dbReference type="PANTHER" id="PTHR21060:SF15">
    <property type="entry name" value="ACETATE KINASE-RELATED"/>
    <property type="match status" value="1"/>
</dbReference>
<keyword evidence="2 6" id="KW-0808">Transferase</keyword>
<evidence type="ECO:0000256" key="5">
    <source>
        <dbReference type="ARBA" id="ARBA00022840"/>
    </source>
</evidence>